<feature type="compositionally biased region" description="Basic residues" evidence="1">
    <location>
        <begin position="60"/>
        <end position="70"/>
    </location>
</feature>
<dbReference type="EMBL" id="KL198009">
    <property type="protein sequence ID" value="KDQ26590.1"/>
    <property type="molecule type" value="Genomic_DNA"/>
</dbReference>
<proteinExistence type="predicted"/>
<feature type="compositionally biased region" description="Basic and acidic residues" evidence="1">
    <location>
        <begin position="441"/>
        <end position="465"/>
    </location>
</feature>
<gene>
    <name evidence="2" type="ORF">PLEOSDRAFT_159492</name>
</gene>
<name>A0A067NHY0_PLEO1</name>
<dbReference type="AlphaFoldDB" id="A0A067NHY0"/>
<feature type="compositionally biased region" description="Polar residues" evidence="1">
    <location>
        <begin position="99"/>
        <end position="116"/>
    </location>
</feature>
<dbReference type="InParanoid" id="A0A067NHY0"/>
<sequence length="492" mass="53991">MHSSSPERPSVKITYAGKSKRQRPFAHDSVSPAPNTVHDRVEANVASKDATQAEKAPSSLKKKSTMKRRTSPSPSPKMQRPPPLPSPKDAKAMPPPTELPNSPHSRKLSISSLNQISCPPRSSSRASLSESGSAPSITTPKSPPVSKTETSVADDDGTSVGQSSVGESSKPLRKRFEPERIAYLKDQPTYAHVSPHKALCTKCGKIISLGTNQTYAIRPWITHRKKCDGDDYKEHDDGDDASTTAAFPSPVTPPSQPKKNADERKAMLEADPRAAEVRAESILCKKCNKWIKLTKGRQYVLRHWNEHQSRCDIQPSERVAAAERKLQLVNDSQVKYFTGELVQCATCGITIQLQGVEYELTEWIKHKGLNCGNRPSDNGEDAGSLDQQNTLPFPSTRPPPSSSSTDGTLIATGPSSGPRELSPTHGVKRAREEEEEAEPSDNEHPDRRPSNRQRDAGYAPEEREPPSALGWFMLPFAAFVRGFRESLGSRNT</sequence>
<dbReference type="Proteomes" id="UP000027073">
    <property type="component" value="Unassembled WGS sequence"/>
</dbReference>
<evidence type="ECO:0000256" key="1">
    <source>
        <dbReference type="SAM" id="MobiDB-lite"/>
    </source>
</evidence>
<evidence type="ECO:0000313" key="2">
    <source>
        <dbReference type="EMBL" id="KDQ26590.1"/>
    </source>
</evidence>
<feature type="region of interest" description="Disordered" evidence="1">
    <location>
        <begin position="374"/>
        <end position="467"/>
    </location>
</feature>
<evidence type="ECO:0000313" key="3">
    <source>
        <dbReference type="Proteomes" id="UP000027073"/>
    </source>
</evidence>
<accession>A0A067NHY0</accession>
<feature type="compositionally biased region" description="Low complexity" evidence="1">
    <location>
        <begin position="117"/>
        <end position="136"/>
    </location>
</feature>
<feature type="compositionally biased region" description="Pro residues" evidence="1">
    <location>
        <begin position="73"/>
        <end position="86"/>
    </location>
</feature>
<reference evidence="3" key="1">
    <citation type="journal article" date="2014" name="Proc. Natl. Acad. Sci. U.S.A.">
        <title>Extensive sampling of basidiomycete genomes demonstrates inadequacy of the white-rot/brown-rot paradigm for wood decay fungi.</title>
        <authorList>
            <person name="Riley R."/>
            <person name="Salamov A.A."/>
            <person name="Brown D.W."/>
            <person name="Nagy L.G."/>
            <person name="Floudas D."/>
            <person name="Held B.W."/>
            <person name="Levasseur A."/>
            <person name="Lombard V."/>
            <person name="Morin E."/>
            <person name="Otillar R."/>
            <person name="Lindquist E.A."/>
            <person name="Sun H."/>
            <person name="LaButti K.M."/>
            <person name="Schmutz J."/>
            <person name="Jabbour D."/>
            <person name="Luo H."/>
            <person name="Baker S.E."/>
            <person name="Pisabarro A.G."/>
            <person name="Walton J.D."/>
            <person name="Blanchette R.A."/>
            <person name="Henrissat B."/>
            <person name="Martin F."/>
            <person name="Cullen D."/>
            <person name="Hibbett D.S."/>
            <person name="Grigoriev I.V."/>
        </authorList>
    </citation>
    <scope>NUCLEOTIDE SEQUENCE [LARGE SCALE GENOMIC DNA]</scope>
    <source>
        <strain evidence="3">PC15</strain>
    </source>
</reference>
<dbReference type="HOGENOM" id="CLU_044883_0_0_1"/>
<dbReference type="VEuPathDB" id="FungiDB:PLEOSDRAFT_159492"/>
<dbReference type="STRING" id="1137138.A0A067NHY0"/>
<feature type="region of interest" description="Disordered" evidence="1">
    <location>
        <begin position="1"/>
        <end position="176"/>
    </location>
</feature>
<feature type="region of interest" description="Disordered" evidence="1">
    <location>
        <begin position="229"/>
        <end position="264"/>
    </location>
</feature>
<organism evidence="2 3">
    <name type="scientific">Pleurotus ostreatus (strain PC15)</name>
    <name type="common">Oyster mushroom</name>
    <dbReference type="NCBI Taxonomy" id="1137138"/>
    <lineage>
        <taxon>Eukaryota</taxon>
        <taxon>Fungi</taxon>
        <taxon>Dikarya</taxon>
        <taxon>Basidiomycota</taxon>
        <taxon>Agaricomycotina</taxon>
        <taxon>Agaricomycetes</taxon>
        <taxon>Agaricomycetidae</taxon>
        <taxon>Agaricales</taxon>
        <taxon>Pleurotineae</taxon>
        <taxon>Pleurotaceae</taxon>
        <taxon>Pleurotus</taxon>
    </lineage>
</organism>
<protein>
    <submittedName>
        <fullName evidence="2">Uncharacterized protein</fullName>
    </submittedName>
</protein>
<feature type="compositionally biased region" description="Polar residues" evidence="1">
    <location>
        <begin position="137"/>
        <end position="151"/>
    </location>
</feature>
<dbReference type="OrthoDB" id="3262173at2759"/>